<evidence type="ECO:0000313" key="2">
    <source>
        <dbReference type="Proteomes" id="UP001183410"/>
    </source>
</evidence>
<organism evidence="1 2">
    <name type="scientific">Streptomyces chisholmiae</name>
    <dbReference type="NCBI Taxonomy" id="3075540"/>
    <lineage>
        <taxon>Bacteria</taxon>
        <taxon>Bacillati</taxon>
        <taxon>Actinomycetota</taxon>
        <taxon>Actinomycetes</taxon>
        <taxon>Kitasatosporales</taxon>
        <taxon>Streptomycetaceae</taxon>
        <taxon>Streptomyces</taxon>
    </lineage>
</organism>
<dbReference type="Gene3D" id="2.40.110.10">
    <property type="entry name" value="Butyryl-CoA Dehydrogenase, subunit A, domain 2"/>
    <property type="match status" value="1"/>
</dbReference>
<evidence type="ECO:0000313" key="1">
    <source>
        <dbReference type="EMBL" id="MDT0268994.1"/>
    </source>
</evidence>
<gene>
    <name evidence="1" type="ORF">RM844_22160</name>
</gene>
<sequence length="359" mass="37192">MSAPTTAGETATAHPADESATLRAWFGDRAAPLDQGTGDTRAGLRWLGEHGLLARAAPAGGDAPLTDSVRLVEEVSACCLSSGFSLWAQLMATAYLDIGRPGAFTRAWAPRLRAGTAVGCTALAPALRDVAGLEPVPVEASPEPGGLRLDGPVRWASNLFPGAVVVLPVRRADGRRAVVGLTTDTPGVTVHQSPALLALGATASTSLTLEGVRIPDDAVLASDLPAFVARVRPTFLLLQSAFCVGLAGAALRAAEGRLTGVNATLAPDAEEADALHRSVRDRLHQLAAAPALAGRRELLRLRLDAARAAGLATRLESALLGGAGYARGSATNRRLREAAFLPIQSPTEGQLRWELSQSD</sequence>
<dbReference type="PANTHER" id="PTHR43884:SF12">
    <property type="entry name" value="ISOVALERYL-COA DEHYDROGENASE, MITOCHONDRIAL-RELATED"/>
    <property type="match status" value="1"/>
</dbReference>
<dbReference type="RefSeq" id="WP_311669084.1">
    <property type="nucleotide sequence ID" value="NZ_JAVREO010000014.1"/>
</dbReference>
<keyword evidence="2" id="KW-1185">Reference proteome</keyword>
<reference evidence="2" key="1">
    <citation type="submission" date="2023-07" db="EMBL/GenBank/DDBJ databases">
        <title>30 novel species of actinomycetes from the DSMZ collection.</title>
        <authorList>
            <person name="Nouioui I."/>
        </authorList>
    </citation>
    <scope>NUCLEOTIDE SEQUENCE [LARGE SCALE GENOMIC DNA]</scope>
    <source>
        <strain evidence="2">DSM 44915</strain>
    </source>
</reference>
<dbReference type="GO" id="GO:0016491">
    <property type="term" value="F:oxidoreductase activity"/>
    <property type="evidence" value="ECO:0007669"/>
    <property type="project" value="UniProtKB-KW"/>
</dbReference>
<keyword evidence="1" id="KW-0560">Oxidoreductase</keyword>
<dbReference type="SUPFAM" id="SSF56645">
    <property type="entry name" value="Acyl-CoA dehydrogenase NM domain-like"/>
    <property type="match status" value="1"/>
</dbReference>
<proteinExistence type="predicted"/>
<comment type="caution">
    <text evidence="1">The sequence shown here is derived from an EMBL/GenBank/DDBJ whole genome shotgun (WGS) entry which is preliminary data.</text>
</comment>
<dbReference type="PANTHER" id="PTHR43884">
    <property type="entry name" value="ACYL-COA DEHYDROGENASE"/>
    <property type="match status" value="1"/>
</dbReference>
<dbReference type="InterPro" id="IPR009100">
    <property type="entry name" value="AcylCoA_DH/oxidase_NM_dom_sf"/>
</dbReference>
<dbReference type="InterPro" id="IPR046373">
    <property type="entry name" value="Acyl-CoA_Oxase/DH_mid-dom_sf"/>
</dbReference>
<dbReference type="Gene3D" id="1.10.540.10">
    <property type="entry name" value="Acyl-CoA dehydrogenase/oxidase, N-terminal domain"/>
    <property type="match status" value="1"/>
</dbReference>
<name>A0ABU2JVK3_9ACTN</name>
<dbReference type="Proteomes" id="UP001183410">
    <property type="component" value="Unassembled WGS sequence"/>
</dbReference>
<dbReference type="EMBL" id="JAVREO010000014">
    <property type="protein sequence ID" value="MDT0268994.1"/>
    <property type="molecule type" value="Genomic_DNA"/>
</dbReference>
<accession>A0ABU2JVK3</accession>
<dbReference type="EC" id="1.-.-.-" evidence="1"/>
<protein>
    <submittedName>
        <fullName evidence="1">Acyl-CoA dehydrogenase family protein</fullName>
        <ecNumber evidence="1">1.-.-.-</ecNumber>
    </submittedName>
</protein>
<dbReference type="InterPro" id="IPR037069">
    <property type="entry name" value="AcylCoA_DH/ox_N_sf"/>
</dbReference>